<dbReference type="AlphaFoldDB" id="A0A0G2GPV4"/>
<dbReference type="GO" id="GO:0003677">
    <property type="term" value="F:DNA binding"/>
    <property type="evidence" value="ECO:0007669"/>
    <property type="project" value="UniProtKB-KW"/>
</dbReference>
<comment type="subcellular location">
    <subcellularLocation>
        <location evidence="1">Nucleus</location>
    </subcellularLocation>
</comment>
<comment type="caution">
    <text evidence="8">The sequence shown here is derived from an EMBL/GenBank/DDBJ whole genome shotgun (WGS) entry which is preliminary data.</text>
</comment>
<sequence>MHPGQAAQASATGRNDVPVSRLAQKPCLNCRRRKVKCDRGNPCLECLRFAKTCNYDDPNPGLEQSPPSLVQQEELLSRLDKLEKSLEQRADASLSQTLIPLTLRAPSGASLDHESISDRDNQRIESGSLIIERGQSLYLAAGHWAKLFEETEESKILLNSDLGTPHQTGPSALFGSDLSAISHVPQHPTAVQTKVLCDYFFGKIEPFIRILHEPTFRREHQQFQLGRHESPLEFKAILFVIYALTILLCPSEVIERHFGEPINDLLGKYQVDIELALSRIHFLRSRKLLTFQALLYWITFLYESGDFETASSMVGLATQIAHRLGLHKDPALSYNTPFVGEMRKRAWNHLYYFNLKTYEIDGLDHQLSADDASANIFPSNTDDALWENWLHTQLSRPPQSREGFSGMAFVLLRRQLLTLMAILLRQIADLPKERAIGLLDEARERFKAQYFRHFDISEPMQRLVEAYSSIAFDRITLAVDIGHVKYGRTQTDEAKNE</sequence>
<dbReference type="EMBL" id="LCWF01000042">
    <property type="protein sequence ID" value="KKY25378.1"/>
    <property type="molecule type" value="Genomic_DNA"/>
</dbReference>
<evidence type="ECO:0000256" key="1">
    <source>
        <dbReference type="ARBA" id="ARBA00004123"/>
    </source>
</evidence>
<evidence type="ECO:0000256" key="5">
    <source>
        <dbReference type="ARBA" id="ARBA00023163"/>
    </source>
</evidence>
<evidence type="ECO:0000313" key="8">
    <source>
        <dbReference type="EMBL" id="KKY25378.1"/>
    </source>
</evidence>
<dbReference type="InterPro" id="IPR007219">
    <property type="entry name" value="XnlR_reg_dom"/>
</dbReference>
<proteinExistence type="predicted"/>
<evidence type="ECO:0000259" key="7">
    <source>
        <dbReference type="PROSITE" id="PS50048"/>
    </source>
</evidence>
<keyword evidence="6" id="KW-0539">Nucleus</keyword>
<keyword evidence="4" id="KW-0238">DNA-binding</keyword>
<dbReference type="PROSITE" id="PS00463">
    <property type="entry name" value="ZN2_CY6_FUNGAL_1"/>
    <property type="match status" value="1"/>
</dbReference>
<dbReference type="SMART" id="SM00066">
    <property type="entry name" value="GAL4"/>
    <property type="match status" value="1"/>
</dbReference>
<feature type="domain" description="Zn(2)-C6 fungal-type" evidence="7">
    <location>
        <begin position="26"/>
        <end position="55"/>
    </location>
</feature>
<gene>
    <name evidence="8" type="ORF">UCRPC4_g01856</name>
</gene>
<dbReference type="Pfam" id="PF04082">
    <property type="entry name" value="Fungal_trans"/>
    <property type="match status" value="1"/>
</dbReference>
<dbReference type="GO" id="GO:0000981">
    <property type="term" value="F:DNA-binding transcription factor activity, RNA polymerase II-specific"/>
    <property type="evidence" value="ECO:0007669"/>
    <property type="project" value="InterPro"/>
</dbReference>
<dbReference type="GO" id="GO:0005634">
    <property type="term" value="C:nucleus"/>
    <property type="evidence" value="ECO:0007669"/>
    <property type="project" value="UniProtKB-SubCell"/>
</dbReference>
<keyword evidence="9" id="KW-1185">Reference proteome</keyword>
<dbReference type="InterPro" id="IPR036864">
    <property type="entry name" value="Zn2-C6_fun-type_DNA-bd_sf"/>
</dbReference>
<reference evidence="8 9" key="2">
    <citation type="submission" date="2015-05" db="EMBL/GenBank/DDBJ databases">
        <authorList>
            <person name="Morales-Cruz A."/>
            <person name="Amrine K.C."/>
            <person name="Cantu D."/>
        </authorList>
    </citation>
    <scope>NUCLEOTIDE SEQUENCE [LARGE SCALE GENOMIC DNA]</scope>
    <source>
        <strain evidence="8">UCRPC4</strain>
    </source>
</reference>
<dbReference type="GO" id="GO:0006351">
    <property type="term" value="P:DNA-templated transcription"/>
    <property type="evidence" value="ECO:0007669"/>
    <property type="project" value="InterPro"/>
</dbReference>
<dbReference type="Pfam" id="PF00172">
    <property type="entry name" value="Zn_clus"/>
    <property type="match status" value="1"/>
</dbReference>
<protein>
    <submittedName>
        <fullName evidence="8">Putative fungal specific transcription factor domain-containing protein</fullName>
    </submittedName>
</protein>
<evidence type="ECO:0000313" key="9">
    <source>
        <dbReference type="Proteomes" id="UP000053317"/>
    </source>
</evidence>
<evidence type="ECO:0000256" key="3">
    <source>
        <dbReference type="ARBA" id="ARBA00023015"/>
    </source>
</evidence>
<name>A0A0G2GPV4_PHACM</name>
<dbReference type="PANTHER" id="PTHR31001">
    <property type="entry name" value="UNCHARACTERIZED TRANSCRIPTIONAL REGULATORY PROTEIN"/>
    <property type="match status" value="1"/>
</dbReference>
<reference evidence="8 9" key="1">
    <citation type="submission" date="2015-05" db="EMBL/GenBank/DDBJ databases">
        <title>Distinctive expansion of gene families associated with plant cell wall degradation and secondary metabolism in the genomes of grapevine trunk pathogens.</title>
        <authorList>
            <person name="Lawrence D.P."/>
            <person name="Travadon R."/>
            <person name="Rolshausen P.E."/>
            <person name="Baumgartner K."/>
        </authorList>
    </citation>
    <scope>NUCLEOTIDE SEQUENCE [LARGE SCALE GENOMIC DNA]</scope>
    <source>
        <strain evidence="8">UCRPC4</strain>
    </source>
</reference>
<evidence type="ECO:0000256" key="6">
    <source>
        <dbReference type="ARBA" id="ARBA00023242"/>
    </source>
</evidence>
<accession>A0A0G2GPV4</accession>
<dbReference type="InterPro" id="IPR001138">
    <property type="entry name" value="Zn2Cys6_DnaBD"/>
</dbReference>
<keyword evidence="3" id="KW-0805">Transcription regulation</keyword>
<dbReference type="CDD" id="cd00067">
    <property type="entry name" value="GAL4"/>
    <property type="match status" value="1"/>
</dbReference>
<dbReference type="CDD" id="cd12148">
    <property type="entry name" value="fungal_TF_MHR"/>
    <property type="match status" value="1"/>
</dbReference>
<keyword evidence="5" id="KW-0804">Transcription</keyword>
<dbReference type="PROSITE" id="PS50048">
    <property type="entry name" value="ZN2_CY6_FUNGAL_2"/>
    <property type="match status" value="1"/>
</dbReference>
<dbReference type="PANTHER" id="PTHR31001:SF85">
    <property type="entry name" value="ZN(II)2CYS6 TRANSCRIPTION FACTOR (EUROFUNG)"/>
    <property type="match status" value="1"/>
</dbReference>
<dbReference type="Proteomes" id="UP000053317">
    <property type="component" value="Unassembled WGS sequence"/>
</dbReference>
<dbReference type="InterPro" id="IPR050613">
    <property type="entry name" value="Sec_Metabolite_Reg"/>
</dbReference>
<evidence type="ECO:0000256" key="2">
    <source>
        <dbReference type="ARBA" id="ARBA00022723"/>
    </source>
</evidence>
<dbReference type="Gene3D" id="4.10.240.10">
    <property type="entry name" value="Zn(2)-C6 fungal-type DNA-binding domain"/>
    <property type="match status" value="1"/>
</dbReference>
<dbReference type="SUPFAM" id="SSF57701">
    <property type="entry name" value="Zn2/Cys6 DNA-binding domain"/>
    <property type="match status" value="1"/>
</dbReference>
<dbReference type="OrthoDB" id="435881at2759"/>
<keyword evidence="2" id="KW-0479">Metal-binding</keyword>
<evidence type="ECO:0000256" key="4">
    <source>
        <dbReference type="ARBA" id="ARBA00023125"/>
    </source>
</evidence>
<organism evidence="8 9">
    <name type="scientific">Phaeomoniella chlamydospora</name>
    <name type="common">Phaeoacremonium chlamydosporum</name>
    <dbReference type="NCBI Taxonomy" id="158046"/>
    <lineage>
        <taxon>Eukaryota</taxon>
        <taxon>Fungi</taxon>
        <taxon>Dikarya</taxon>
        <taxon>Ascomycota</taxon>
        <taxon>Pezizomycotina</taxon>
        <taxon>Eurotiomycetes</taxon>
        <taxon>Chaetothyriomycetidae</taxon>
        <taxon>Phaeomoniellales</taxon>
        <taxon>Phaeomoniellaceae</taxon>
        <taxon>Phaeomoniella</taxon>
    </lineage>
</organism>
<dbReference type="GO" id="GO:0008270">
    <property type="term" value="F:zinc ion binding"/>
    <property type="evidence" value="ECO:0007669"/>
    <property type="project" value="InterPro"/>
</dbReference>